<evidence type="ECO:0000256" key="1">
    <source>
        <dbReference type="SAM" id="SignalP"/>
    </source>
</evidence>
<proteinExistence type="predicted"/>
<protein>
    <recommendedName>
        <fullName evidence="2">Nucleotide-diphospho-sugar transferase domain-containing protein</fullName>
    </recommendedName>
</protein>
<dbReference type="InterPro" id="IPR005069">
    <property type="entry name" value="Nucl-diP-sugar_transferase"/>
</dbReference>
<dbReference type="Pfam" id="PF03407">
    <property type="entry name" value="Nucleotid_trans"/>
    <property type="match status" value="1"/>
</dbReference>
<feature type="signal peptide" evidence="1">
    <location>
        <begin position="1"/>
        <end position="29"/>
    </location>
</feature>
<dbReference type="GO" id="GO:0052636">
    <property type="term" value="F:arabinosyltransferase activity"/>
    <property type="evidence" value="ECO:0007669"/>
    <property type="project" value="TreeGrafter"/>
</dbReference>
<dbReference type="GO" id="GO:0005794">
    <property type="term" value="C:Golgi apparatus"/>
    <property type="evidence" value="ECO:0007669"/>
    <property type="project" value="TreeGrafter"/>
</dbReference>
<name>A0AB34JGR5_PRYPA</name>
<accession>A0AB34JGR5</accession>
<dbReference type="PANTHER" id="PTHR46936:SF1">
    <property type="entry name" value="ARABINOSYLTRANSFERASE XEG113"/>
    <property type="match status" value="1"/>
</dbReference>
<feature type="chain" id="PRO_5044225280" description="Nucleotide-diphospho-sugar transferase domain-containing protein" evidence="1">
    <location>
        <begin position="30"/>
        <end position="634"/>
    </location>
</feature>
<dbReference type="AlphaFoldDB" id="A0AB34JGR5"/>
<organism evidence="3 4">
    <name type="scientific">Prymnesium parvum</name>
    <name type="common">Toxic golden alga</name>
    <dbReference type="NCBI Taxonomy" id="97485"/>
    <lineage>
        <taxon>Eukaryota</taxon>
        <taxon>Haptista</taxon>
        <taxon>Haptophyta</taxon>
        <taxon>Prymnesiophyceae</taxon>
        <taxon>Prymnesiales</taxon>
        <taxon>Prymnesiaceae</taxon>
        <taxon>Prymnesium</taxon>
    </lineage>
</organism>
<reference evidence="3 4" key="1">
    <citation type="journal article" date="2024" name="Science">
        <title>Giant polyketide synthase enzymes in the biosynthesis of giant marine polyether toxins.</title>
        <authorList>
            <person name="Fallon T.R."/>
            <person name="Shende V.V."/>
            <person name="Wierzbicki I.H."/>
            <person name="Pendleton A.L."/>
            <person name="Watervoot N.F."/>
            <person name="Auber R.P."/>
            <person name="Gonzalez D.J."/>
            <person name="Wisecaver J.H."/>
            <person name="Moore B.S."/>
        </authorList>
    </citation>
    <scope>NUCLEOTIDE SEQUENCE [LARGE SCALE GENOMIC DNA]</scope>
    <source>
        <strain evidence="3 4">12B1</strain>
    </source>
</reference>
<dbReference type="InterPro" id="IPR053250">
    <property type="entry name" value="Glycosyltransferase_77"/>
</dbReference>
<keyword evidence="4" id="KW-1185">Reference proteome</keyword>
<dbReference type="PANTHER" id="PTHR46936">
    <property type="entry name" value="ARABINOSYLTRANSFERASE XEG113"/>
    <property type="match status" value="1"/>
</dbReference>
<evidence type="ECO:0000259" key="2">
    <source>
        <dbReference type="Pfam" id="PF03407"/>
    </source>
</evidence>
<sequence length="634" mass="69071">MGKSLTLAVQCLLLLALAASLHLIGCGLAAISSTVIGTILRHSSSRHASAELFDAAAATNSLRLVFVTFANSAQADFALNWLAHLAAYGRAALVGATDESAARTLSAAGAVCFGVPSAIGEAEAKWGSAGFAQMGRTKAALVARLLAFNLTLFFADADVAFLRDPFDYVQQRLRDGAQLLFHTDAFSASDEAVASRDSSLEAPRIVRGVELNTGLFVMTPPCLPLAAEWARSLASDAAFANWMNDQQALNRIVRRGVDFASPRPLLRVYDQSLALGVLPAHLFPSGHVFFIQRLNARLALRPFAVHLTFQNCDQSGKRHRMREAHLWLVDPPEYYQPDGGLLSYTPDLPSHLTAGFHPLEGRNVRADDHVFSAHFALINHQLAQLRTALALSLALNRTLLLPRFLCGLETVTNFAHSGVRCRDCAMALPYWCPADHVLRMHYLAGVMPQRPQLPLRVREHSMLYHPAAPPIHASDRVRIALEGGAASRCAHCGRHGYLPDDAAAARVAAAASAAGVSVWGEEPSGAAAEATTLPLQRMSEAEVVRHLAPFSSRRVLHFDNLRPSAFEVRLEPTARANMFDETIKPLGGGWCCVEPEKRGGVGHYWYDMLFDRAHRDRFGRTWDTGNTWRPTPGP</sequence>
<keyword evidence="1" id="KW-0732">Signal</keyword>
<evidence type="ECO:0000313" key="4">
    <source>
        <dbReference type="Proteomes" id="UP001515480"/>
    </source>
</evidence>
<feature type="domain" description="Nucleotide-diphospho-sugar transferase" evidence="2">
    <location>
        <begin position="93"/>
        <end position="321"/>
    </location>
</feature>
<comment type="caution">
    <text evidence="3">The sequence shown here is derived from an EMBL/GenBank/DDBJ whole genome shotgun (WGS) entry which is preliminary data.</text>
</comment>
<gene>
    <name evidence="3" type="ORF">AB1Y20_023744</name>
</gene>
<dbReference type="Proteomes" id="UP001515480">
    <property type="component" value="Unassembled WGS sequence"/>
</dbReference>
<evidence type="ECO:0000313" key="3">
    <source>
        <dbReference type="EMBL" id="KAL1520277.1"/>
    </source>
</evidence>
<dbReference type="EMBL" id="JBGBPQ010000009">
    <property type="protein sequence ID" value="KAL1520277.1"/>
    <property type="molecule type" value="Genomic_DNA"/>
</dbReference>